<evidence type="ECO:0000313" key="1">
    <source>
        <dbReference type="EMBL" id="KKN68205.1"/>
    </source>
</evidence>
<proteinExistence type="predicted"/>
<dbReference type="AlphaFoldDB" id="A0A0F9SH19"/>
<gene>
    <name evidence="1" type="ORF">LCGC14_0454300</name>
</gene>
<name>A0A0F9SH19_9ZZZZ</name>
<protein>
    <submittedName>
        <fullName evidence="1">Uncharacterized protein</fullName>
    </submittedName>
</protein>
<accession>A0A0F9SH19</accession>
<feature type="non-terminal residue" evidence="1">
    <location>
        <position position="1"/>
    </location>
</feature>
<sequence>ITLTGGAQWVLGAESADLIAAATIPKSFDIHHRFCYNCDGELAEIEIERSTDVTEFVKKDPSE</sequence>
<organism evidence="1">
    <name type="scientific">marine sediment metagenome</name>
    <dbReference type="NCBI Taxonomy" id="412755"/>
    <lineage>
        <taxon>unclassified sequences</taxon>
        <taxon>metagenomes</taxon>
        <taxon>ecological metagenomes</taxon>
    </lineage>
</organism>
<dbReference type="EMBL" id="LAZR01000456">
    <property type="protein sequence ID" value="KKN68205.1"/>
    <property type="molecule type" value="Genomic_DNA"/>
</dbReference>
<comment type="caution">
    <text evidence="1">The sequence shown here is derived from an EMBL/GenBank/DDBJ whole genome shotgun (WGS) entry which is preliminary data.</text>
</comment>
<reference evidence="1" key="1">
    <citation type="journal article" date="2015" name="Nature">
        <title>Complex archaea that bridge the gap between prokaryotes and eukaryotes.</title>
        <authorList>
            <person name="Spang A."/>
            <person name="Saw J.H."/>
            <person name="Jorgensen S.L."/>
            <person name="Zaremba-Niedzwiedzka K."/>
            <person name="Martijn J."/>
            <person name="Lind A.E."/>
            <person name="van Eijk R."/>
            <person name="Schleper C."/>
            <person name="Guy L."/>
            <person name="Ettema T.J."/>
        </authorList>
    </citation>
    <scope>NUCLEOTIDE SEQUENCE</scope>
</reference>